<gene>
    <name evidence="2" type="ORF">PGLA2088_LOCUS27684</name>
</gene>
<dbReference type="SUPFAM" id="SSF56112">
    <property type="entry name" value="Protein kinase-like (PK-like)"/>
    <property type="match status" value="1"/>
</dbReference>
<reference evidence="2" key="1">
    <citation type="submission" date="2021-02" db="EMBL/GenBank/DDBJ databases">
        <authorList>
            <person name="Dougan E. K."/>
            <person name="Rhodes N."/>
            <person name="Thang M."/>
            <person name="Chan C."/>
        </authorList>
    </citation>
    <scope>NUCLEOTIDE SEQUENCE</scope>
</reference>
<keyword evidence="1" id="KW-1133">Transmembrane helix</keyword>
<protein>
    <submittedName>
        <fullName evidence="2">Uncharacterized protein</fullName>
    </submittedName>
</protein>
<accession>A0A813K428</accession>
<dbReference type="Proteomes" id="UP000626109">
    <property type="component" value="Unassembled WGS sequence"/>
</dbReference>
<feature type="transmembrane region" description="Helical" evidence="1">
    <location>
        <begin position="26"/>
        <end position="49"/>
    </location>
</feature>
<proteinExistence type="predicted"/>
<keyword evidence="1" id="KW-0812">Transmembrane</keyword>
<sequence length="53" mass="5263">DLAAHLANRPGGELSAGEVADLGQQLAFGLAHLHSLGILCGSLASAGVLRGTR</sequence>
<evidence type="ECO:0000313" key="2">
    <source>
        <dbReference type="EMBL" id="CAE8691991.1"/>
    </source>
</evidence>
<name>A0A813K428_POLGL</name>
<dbReference type="AlphaFoldDB" id="A0A813K428"/>
<organism evidence="2 3">
    <name type="scientific">Polarella glacialis</name>
    <name type="common">Dinoflagellate</name>
    <dbReference type="NCBI Taxonomy" id="89957"/>
    <lineage>
        <taxon>Eukaryota</taxon>
        <taxon>Sar</taxon>
        <taxon>Alveolata</taxon>
        <taxon>Dinophyceae</taxon>
        <taxon>Suessiales</taxon>
        <taxon>Suessiaceae</taxon>
        <taxon>Polarella</taxon>
    </lineage>
</organism>
<comment type="caution">
    <text evidence="2">The sequence shown here is derived from an EMBL/GenBank/DDBJ whole genome shotgun (WGS) entry which is preliminary data.</text>
</comment>
<dbReference type="EMBL" id="CAJNNW010027556">
    <property type="protein sequence ID" value="CAE8691991.1"/>
    <property type="molecule type" value="Genomic_DNA"/>
</dbReference>
<feature type="non-terminal residue" evidence="2">
    <location>
        <position position="53"/>
    </location>
</feature>
<evidence type="ECO:0000313" key="3">
    <source>
        <dbReference type="Proteomes" id="UP000626109"/>
    </source>
</evidence>
<dbReference type="InterPro" id="IPR011009">
    <property type="entry name" value="Kinase-like_dom_sf"/>
</dbReference>
<keyword evidence="1" id="KW-0472">Membrane</keyword>
<evidence type="ECO:0000256" key="1">
    <source>
        <dbReference type="SAM" id="Phobius"/>
    </source>
</evidence>
<feature type="non-terminal residue" evidence="2">
    <location>
        <position position="1"/>
    </location>
</feature>